<dbReference type="AlphaFoldDB" id="A0A6J2SX01"/>
<reference evidence="7 8" key="1">
    <citation type="submission" date="2025-04" db="UniProtKB">
        <authorList>
            <consortium name="RefSeq"/>
        </authorList>
    </citation>
    <scope>IDENTIFICATION</scope>
    <source>
        <strain evidence="7 8">15085-1641.00</strain>
        <tissue evidence="7 8">Whole body</tissue>
    </source>
</reference>
<dbReference type="GO" id="GO:0006351">
    <property type="term" value="P:DNA-templated transcription"/>
    <property type="evidence" value="ECO:0007669"/>
    <property type="project" value="InterPro"/>
</dbReference>
<dbReference type="CTD" id="64425"/>
<dbReference type="InterPro" id="IPR009668">
    <property type="entry name" value="RNA_pol-assoc_fac_A49-like"/>
</dbReference>
<evidence type="ECO:0000256" key="2">
    <source>
        <dbReference type="ARBA" id="ARBA00009430"/>
    </source>
</evidence>
<proteinExistence type="inferred from homology"/>
<keyword evidence="5" id="KW-0539">Nucleus</keyword>
<comment type="similarity">
    <text evidence="2">Belongs to the eukaryotic RPA49/POLR1E RNA polymerase subunit family.</text>
</comment>
<dbReference type="PANTHER" id="PTHR14440">
    <property type="entry name" value="DNA-DIRECTED RNA POLYMERASE I SUBUNIT RPA49"/>
    <property type="match status" value="1"/>
</dbReference>
<evidence type="ECO:0000313" key="6">
    <source>
        <dbReference type="Proteomes" id="UP000504633"/>
    </source>
</evidence>
<sequence length="387" mass="44657">MDEKTLIENVYNHNQDTYFPTLLKFQNGSLGTSSNFSLIESKNKRNTRKRALVMAGANTYVGDLQNNEEFDTYICLRDKTTNKATILPVQQALLSNHIYEKMDKLENRPMLSKEHATKKLLKEFGGRKASRYVANREEMMVNVNVMRQDLDETVQNSARQEDENDEDNTLPEVDTNNAEYLATIVPKCDKTATKINEIYDVEDVVPQALLDRLDEEAQSVYSAELETLPIESDYLRDCIKRIQNKEITTKQDILHIKLIIYMDALQSLIALRKRQMKRVEFSEITEKVENDIRHRFADPNVAKSCTRTTFSTEKALTHFIVLALLISENHEVDVNMLSRILRTSKERIITYAHLVNARPKARSDVLSLRLPSTVPALTVGRRFQRKK</sequence>
<dbReference type="Pfam" id="PF06870">
    <property type="entry name" value="RNA_pol_I_A49"/>
    <property type="match status" value="1"/>
</dbReference>
<evidence type="ECO:0000313" key="8">
    <source>
        <dbReference type="RefSeq" id="XP_030080717.1"/>
    </source>
</evidence>
<evidence type="ECO:0000313" key="7">
    <source>
        <dbReference type="RefSeq" id="XP_023179730.2"/>
    </source>
</evidence>
<keyword evidence="6" id="KW-1185">Reference proteome</keyword>
<keyword evidence="4" id="KW-0804">Transcription</keyword>
<accession>A0A6J2SX01</accession>
<evidence type="ECO:0000256" key="1">
    <source>
        <dbReference type="ARBA" id="ARBA00004604"/>
    </source>
</evidence>
<dbReference type="KEGG" id="dhe:115483347"/>
<evidence type="ECO:0000256" key="3">
    <source>
        <dbReference type="ARBA" id="ARBA00022478"/>
    </source>
</evidence>
<evidence type="ECO:0000256" key="5">
    <source>
        <dbReference type="ARBA" id="ARBA00023242"/>
    </source>
</evidence>
<protein>
    <submittedName>
        <fullName evidence="7">Uncharacterized protein LOC111605445</fullName>
    </submittedName>
    <submittedName>
        <fullName evidence="8">Uncharacterized protein LOC115483347</fullName>
    </submittedName>
</protein>
<gene>
    <name evidence="8" type="primary">LOC115483347</name>
    <name evidence="7" type="synonym">LOC111605445</name>
</gene>
<organism evidence="6 8">
    <name type="scientific">Drosophila hydei</name>
    <name type="common">Fruit fly</name>
    <dbReference type="NCBI Taxonomy" id="7224"/>
    <lineage>
        <taxon>Eukaryota</taxon>
        <taxon>Metazoa</taxon>
        <taxon>Ecdysozoa</taxon>
        <taxon>Arthropoda</taxon>
        <taxon>Hexapoda</taxon>
        <taxon>Insecta</taxon>
        <taxon>Pterygota</taxon>
        <taxon>Neoptera</taxon>
        <taxon>Endopterygota</taxon>
        <taxon>Diptera</taxon>
        <taxon>Brachycera</taxon>
        <taxon>Muscomorpha</taxon>
        <taxon>Ephydroidea</taxon>
        <taxon>Drosophilidae</taxon>
        <taxon>Drosophila</taxon>
    </lineage>
</organism>
<dbReference type="GO" id="GO:0005730">
    <property type="term" value="C:nucleolus"/>
    <property type="evidence" value="ECO:0007669"/>
    <property type="project" value="UniProtKB-SubCell"/>
</dbReference>
<dbReference type="RefSeq" id="XP_030080717.1">
    <property type="nucleotide sequence ID" value="XM_030224857.1"/>
</dbReference>
<dbReference type="GeneID" id="115483347"/>
<name>A0A6J2SX01_DROHY</name>
<dbReference type="KEGG" id="dhe:111605445"/>
<dbReference type="GO" id="GO:0000428">
    <property type="term" value="C:DNA-directed RNA polymerase complex"/>
    <property type="evidence" value="ECO:0007669"/>
    <property type="project" value="UniProtKB-KW"/>
</dbReference>
<dbReference type="GO" id="GO:0003677">
    <property type="term" value="F:DNA binding"/>
    <property type="evidence" value="ECO:0007669"/>
    <property type="project" value="InterPro"/>
</dbReference>
<evidence type="ECO:0000256" key="4">
    <source>
        <dbReference type="ARBA" id="ARBA00023163"/>
    </source>
</evidence>
<dbReference type="RefSeq" id="XP_023179730.2">
    <property type="nucleotide sequence ID" value="XM_023323962.2"/>
</dbReference>
<dbReference type="OrthoDB" id="277398at2759"/>
<comment type="subcellular location">
    <subcellularLocation>
        <location evidence="1">Nucleus</location>
        <location evidence="1">Nucleolus</location>
    </subcellularLocation>
</comment>
<keyword evidence="3" id="KW-0240">DNA-directed RNA polymerase</keyword>
<dbReference type="Proteomes" id="UP000504633">
    <property type="component" value="Unplaced"/>
</dbReference>